<reference evidence="1" key="1">
    <citation type="submission" date="2019-12" db="EMBL/GenBank/DDBJ databases">
        <title>Genome sequencing and annotation of Brassica cretica.</title>
        <authorList>
            <person name="Studholme D.J."/>
            <person name="Sarris P."/>
        </authorList>
    </citation>
    <scope>NUCLEOTIDE SEQUENCE</scope>
    <source>
        <strain evidence="1">PFS-109/04</strain>
        <tissue evidence="1">Leaf</tissue>
    </source>
</reference>
<proteinExistence type="predicted"/>
<sequence>MASSIHRRVLPSPRVFSSVVSPVQWEASTPSPAPQSLESTVNLFRLRSS</sequence>
<accession>A0A8S9PQV3</accession>
<protein>
    <submittedName>
        <fullName evidence="1">Uncharacterized protein</fullName>
    </submittedName>
</protein>
<organism evidence="1 2">
    <name type="scientific">Brassica cretica</name>
    <name type="common">Mustard</name>
    <dbReference type="NCBI Taxonomy" id="69181"/>
    <lineage>
        <taxon>Eukaryota</taxon>
        <taxon>Viridiplantae</taxon>
        <taxon>Streptophyta</taxon>
        <taxon>Embryophyta</taxon>
        <taxon>Tracheophyta</taxon>
        <taxon>Spermatophyta</taxon>
        <taxon>Magnoliopsida</taxon>
        <taxon>eudicotyledons</taxon>
        <taxon>Gunneridae</taxon>
        <taxon>Pentapetalae</taxon>
        <taxon>rosids</taxon>
        <taxon>malvids</taxon>
        <taxon>Brassicales</taxon>
        <taxon>Brassicaceae</taxon>
        <taxon>Brassiceae</taxon>
        <taxon>Brassica</taxon>
    </lineage>
</organism>
<evidence type="ECO:0000313" key="1">
    <source>
        <dbReference type="EMBL" id="KAF3526203.1"/>
    </source>
</evidence>
<evidence type="ECO:0000313" key="2">
    <source>
        <dbReference type="Proteomes" id="UP000712600"/>
    </source>
</evidence>
<comment type="caution">
    <text evidence="1">The sequence shown here is derived from an EMBL/GenBank/DDBJ whole genome shotgun (WGS) entry which is preliminary data.</text>
</comment>
<gene>
    <name evidence="1" type="ORF">F2Q69_00048873</name>
</gene>
<dbReference type="AlphaFoldDB" id="A0A8S9PQV3"/>
<dbReference type="Proteomes" id="UP000712600">
    <property type="component" value="Unassembled WGS sequence"/>
</dbReference>
<name>A0A8S9PQV3_BRACR</name>
<dbReference type="EMBL" id="QGKX02001347">
    <property type="protein sequence ID" value="KAF3526203.1"/>
    <property type="molecule type" value="Genomic_DNA"/>
</dbReference>